<reference evidence="1 2" key="1">
    <citation type="submission" date="2016-10" db="EMBL/GenBank/DDBJ databases">
        <authorList>
            <person name="de Groot N.N."/>
        </authorList>
    </citation>
    <scope>NUCLEOTIDE SEQUENCE [LARGE SCALE GENOMIC DNA]</scope>
    <source>
        <strain evidence="1 2">DSM 15283</strain>
    </source>
</reference>
<accession>A0A1I4ID25</accession>
<name>A0A1I4ID25_9RHOB</name>
<sequence length="153" mass="16727">MPRINFLRRSSAHFSSRVWTKWEIWGETVTQVPILRPSEDVSVDQDELARIYIQMDCAADDMVAQAIEELALRLPHAETLYQQSLPGDLAACAASISTIAARLGMTTLARVAGDVTACCASGDPAALAATLSRMIRLGEGSLREIWDLQDLPI</sequence>
<evidence type="ECO:0000313" key="2">
    <source>
        <dbReference type="Proteomes" id="UP000199144"/>
    </source>
</evidence>
<dbReference type="AlphaFoldDB" id="A0A1I4ID25"/>
<protein>
    <recommendedName>
        <fullName evidence="3">Hpt domain-containing protein</fullName>
    </recommendedName>
</protein>
<evidence type="ECO:0008006" key="3">
    <source>
        <dbReference type="Google" id="ProtNLM"/>
    </source>
</evidence>
<organism evidence="1 2">
    <name type="scientific">Shimia aestuarii</name>
    <dbReference type="NCBI Taxonomy" id="254406"/>
    <lineage>
        <taxon>Bacteria</taxon>
        <taxon>Pseudomonadati</taxon>
        <taxon>Pseudomonadota</taxon>
        <taxon>Alphaproteobacteria</taxon>
        <taxon>Rhodobacterales</taxon>
        <taxon>Roseobacteraceae</taxon>
    </lineage>
</organism>
<evidence type="ECO:0000313" key="1">
    <source>
        <dbReference type="EMBL" id="SFL52259.1"/>
    </source>
</evidence>
<proteinExistence type="predicted"/>
<dbReference type="Proteomes" id="UP000199144">
    <property type="component" value="Unassembled WGS sequence"/>
</dbReference>
<keyword evidence="2" id="KW-1185">Reference proteome</keyword>
<gene>
    <name evidence="1" type="ORF">SAMN04488042_101549</name>
</gene>
<dbReference type="EMBL" id="FOTQ01000001">
    <property type="protein sequence ID" value="SFL52259.1"/>
    <property type="molecule type" value="Genomic_DNA"/>
</dbReference>
<dbReference type="STRING" id="254406.SAMN04488042_101549"/>